<keyword evidence="10" id="KW-1185">Reference proteome</keyword>
<dbReference type="PROSITE" id="PS00428">
    <property type="entry name" value="FTSW_RODA_SPOVE"/>
    <property type="match status" value="1"/>
</dbReference>
<organism evidence="9 10">
    <name type="scientific">Actinomadura fulvescens</name>
    <dbReference type="NCBI Taxonomy" id="46160"/>
    <lineage>
        <taxon>Bacteria</taxon>
        <taxon>Bacillati</taxon>
        <taxon>Actinomycetota</taxon>
        <taxon>Actinomycetes</taxon>
        <taxon>Streptosporangiales</taxon>
        <taxon>Thermomonosporaceae</taxon>
        <taxon>Actinomadura</taxon>
    </lineage>
</organism>
<dbReference type="InterPro" id="IPR018365">
    <property type="entry name" value="Cell_cycle_FtsW-rel_CS"/>
</dbReference>
<proteinExistence type="inferred from homology"/>
<dbReference type="PANTHER" id="PTHR30474:SF14">
    <property type="entry name" value="CELL CYCLE PROTEIN"/>
    <property type="match status" value="1"/>
</dbReference>
<comment type="function">
    <text evidence="8">Peptidoglycan polymerase that is essential for cell wall elongation.</text>
</comment>
<name>A0ABP6C7E5_9ACTN</name>
<feature type="transmembrane region" description="Helical" evidence="8">
    <location>
        <begin position="306"/>
        <end position="323"/>
    </location>
</feature>
<comment type="catalytic activity">
    <reaction evidence="7 8">
        <text>[GlcNAc-(1-&gt;4)-Mur2Ac(oyl-L-Ala-gamma-D-Glu-L-Lys-D-Ala-D-Ala)](n)-di-trans,octa-cis-undecaprenyl diphosphate + beta-D-GlcNAc-(1-&gt;4)-Mur2Ac(oyl-L-Ala-gamma-D-Glu-L-Lys-D-Ala-D-Ala)-di-trans,octa-cis-undecaprenyl diphosphate = [GlcNAc-(1-&gt;4)-Mur2Ac(oyl-L-Ala-gamma-D-Glu-L-Lys-D-Ala-D-Ala)](n+1)-di-trans,octa-cis-undecaprenyl diphosphate + di-trans,octa-cis-undecaprenyl diphosphate + H(+)</text>
        <dbReference type="Rhea" id="RHEA:23708"/>
        <dbReference type="Rhea" id="RHEA-COMP:9602"/>
        <dbReference type="Rhea" id="RHEA-COMP:9603"/>
        <dbReference type="ChEBI" id="CHEBI:15378"/>
        <dbReference type="ChEBI" id="CHEBI:58405"/>
        <dbReference type="ChEBI" id="CHEBI:60033"/>
        <dbReference type="ChEBI" id="CHEBI:78435"/>
        <dbReference type="EC" id="2.4.99.28"/>
    </reaction>
</comment>
<feature type="transmembrane region" description="Helical" evidence="8">
    <location>
        <begin position="105"/>
        <end position="125"/>
    </location>
</feature>
<evidence type="ECO:0000256" key="6">
    <source>
        <dbReference type="ARBA" id="ARBA00023136"/>
    </source>
</evidence>
<feature type="transmembrane region" description="Helical" evidence="8">
    <location>
        <begin position="217"/>
        <end position="237"/>
    </location>
</feature>
<dbReference type="RefSeq" id="WP_344542618.1">
    <property type="nucleotide sequence ID" value="NZ_BAAATD010000004.1"/>
</dbReference>
<dbReference type="EMBL" id="BAAATD010000004">
    <property type="protein sequence ID" value="GAA2600977.1"/>
    <property type="molecule type" value="Genomic_DNA"/>
</dbReference>
<keyword evidence="8" id="KW-0573">Peptidoglycan synthesis</keyword>
<dbReference type="Proteomes" id="UP001501509">
    <property type="component" value="Unassembled WGS sequence"/>
</dbReference>
<feature type="transmembrane region" description="Helical" evidence="8">
    <location>
        <begin position="78"/>
        <end position="98"/>
    </location>
</feature>
<evidence type="ECO:0000256" key="7">
    <source>
        <dbReference type="ARBA" id="ARBA00049902"/>
    </source>
</evidence>
<keyword evidence="8" id="KW-1003">Cell membrane</keyword>
<feature type="transmembrane region" description="Helical" evidence="8">
    <location>
        <begin position="335"/>
        <end position="353"/>
    </location>
</feature>
<dbReference type="NCBIfam" id="TIGR02210">
    <property type="entry name" value="rodA_shape"/>
    <property type="match status" value="1"/>
</dbReference>
<sequence>MIGGIGGLGGLGGAGPVGGYGERGLWRRRLSSLHRLDWTLILVVVALSLVGALLVRSATFQLLTEQGKDPEGFLKRHILNLVIGFVLGGVVTVLDYRLLRAYVPILYGLACVGLVLVLSPVGSTINGSHSWIVIGGGFQIQPSEFAKVGLVVLLAMILGEPRDGEVGPGRRDILLALALAGVPAVLILLQPDLGTTLVFAAVVLGMLAVSGVRKRWLAGLVGGAVVTAFLTWFFGLLKPYQLARFTAFLDPSADPRGAGYNAQQARIAVGSGGFTGKGLFQGEQTGGHFVPEQQTDFIFTVAGEELGFLGAAVIIILLGIVFWRGLRIATQAADFFGTLVATGVVCWLGFQTFENVGMTLGIMPITGLPLPFVSYGGSATFANMIALGLLQAVHVRRRAFD</sequence>
<keyword evidence="8" id="KW-0808">Transferase</keyword>
<evidence type="ECO:0000313" key="9">
    <source>
        <dbReference type="EMBL" id="GAA2600977.1"/>
    </source>
</evidence>
<protein>
    <recommendedName>
        <fullName evidence="8">Peptidoglycan glycosyltransferase RodA</fullName>
        <shortName evidence="8">PGT</shortName>
        <ecNumber evidence="8">2.4.99.28</ecNumber>
    </recommendedName>
    <alternativeName>
        <fullName evidence="8">Cell elongation protein RodA</fullName>
    </alternativeName>
    <alternativeName>
        <fullName evidence="8">Cell wall polymerase</fullName>
    </alternativeName>
    <alternativeName>
        <fullName evidence="8">Peptidoglycan polymerase</fullName>
        <shortName evidence="8">PG polymerase</shortName>
    </alternativeName>
</protein>
<keyword evidence="3 8" id="KW-0812">Transmembrane</keyword>
<comment type="subcellular location">
    <subcellularLocation>
        <location evidence="8">Cell membrane</location>
        <topology evidence="8">Multi-pass membrane protein</topology>
    </subcellularLocation>
    <subcellularLocation>
        <location evidence="1">Membrane</location>
        <topology evidence="1">Multi-pass membrane protein</topology>
    </subcellularLocation>
</comment>
<keyword evidence="5 8" id="KW-1133">Transmembrane helix</keyword>
<dbReference type="PANTHER" id="PTHR30474">
    <property type="entry name" value="CELL CYCLE PROTEIN"/>
    <property type="match status" value="1"/>
</dbReference>
<evidence type="ECO:0000313" key="10">
    <source>
        <dbReference type="Proteomes" id="UP001501509"/>
    </source>
</evidence>
<dbReference type="HAMAP" id="MF_02079">
    <property type="entry name" value="PGT_RodA"/>
    <property type="match status" value="1"/>
</dbReference>
<feature type="transmembrane region" description="Helical" evidence="8">
    <location>
        <begin position="145"/>
        <end position="161"/>
    </location>
</feature>
<feature type="transmembrane region" description="Helical" evidence="8">
    <location>
        <begin position="173"/>
        <end position="189"/>
    </location>
</feature>
<dbReference type="Pfam" id="PF01098">
    <property type="entry name" value="FTSW_RODA_SPOVE"/>
    <property type="match status" value="1"/>
</dbReference>
<evidence type="ECO:0000256" key="2">
    <source>
        <dbReference type="ARBA" id="ARBA00004752"/>
    </source>
</evidence>
<accession>A0ABP6C7E5</accession>
<keyword evidence="8" id="KW-0961">Cell wall biogenesis/degradation</keyword>
<dbReference type="InterPro" id="IPR001182">
    <property type="entry name" value="FtsW/RodA"/>
</dbReference>
<feature type="transmembrane region" description="Helical" evidence="8">
    <location>
        <begin position="195"/>
        <end position="212"/>
    </location>
</feature>
<feature type="transmembrane region" description="Helical" evidence="8">
    <location>
        <begin position="373"/>
        <end position="393"/>
    </location>
</feature>
<keyword evidence="8" id="KW-0328">Glycosyltransferase</keyword>
<evidence type="ECO:0000256" key="3">
    <source>
        <dbReference type="ARBA" id="ARBA00022692"/>
    </source>
</evidence>
<evidence type="ECO:0000256" key="5">
    <source>
        <dbReference type="ARBA" id="ARBA00022989"/>
    </source>
</evidence>
<gene>
    <name evidence="8 9" type="primary">rodA</name>
    <name evidence="9" type="ORF">GCM10010411_38310</name>
</gene>
<keyword evidence="6 8" id="KW-0472">Membrane</keyword>
<evidence type="ECO:0000256" key="1">
    <source>
        <dbReference type="ARBA" id="ARBA00004141"/>
    </source>
</evidence>
<keyword evidence="4 8" id="KW-0133">Cell shape</keyword>
<comment type="caution">
    <text evidence="9">The sequence shown here is derived from an EMBL/GenBank/DDBJ whole genome shotgun (WGS) entry which is preliminary data.</text>
</comment>
<reference evidence="10" key="1">
    <citation type="journal article" date="2019" name="Int. J. Syst. Evol. Microbiol.">
        <title>The Global Catalogue of Microorganisms (GCM) 10K type strain sequencing project: providing services to taxonomists for standard genome sequencing and annotation.</title>
        <authorList>
            <consortium name="The Broad Institute Genomics Platform"/>
            <consortium name="The Broad Institute Genome Sequencing Center for Infectious Disease"/>
            <person name="Wu L."/>
            <person name="Ma J."/>
        </authorList>
    </citation>
    <scope>NUCLEOTIDE SEQUENCE [LARGE SCALE GENOMIC DNA]</scope>
    <source>
        <strain evidence="10">JCM 6833</strain>
    </source>
</reference>
<dbReference type="InterPro" id="IPR011923">
    <property type="entry name" value="RodA/MrdB"/>
</dbReference>
<feature type="transmembrane region" description="Helical" evidence="8">
    <location>
        <begin position="36"/>
        <end position="58"/>
    </location>
</feature>
<comment type="pathway">
    <text evidence="2 8">Cell wall biogenesis; peptidoglycan biosynthesis.</text>
</comment>
<evidence type="ECO:0000256" key="8">
    <source>
        <dbReference type="HAMAP-Rule" id="MF_02079"/>
    </source>
</evidence>
<evidence type="ECO:0000256" key="4">
    <source>
        <dbReference type="ARBA" id="ARBA00022960"/>
    </source>
</evidence>
<dbReference type="EC" id="2.4.99.28" evidence="8"/>
<comment type="similarity">
    <text evidence="8">Belongs to the SEDS family. MrdB/RodA subfamily.</text>
</comment>